<evidence type="ECO:0000313" key="6">
    <source>
        <dbReference type="EMBL" id="NYT46537.1"/>
    </source>
</evidence>
<gene>
    <name evidence="6" type="ORF">H0A75_01370</name>
</gene>
<organism evidence="6 7">
    <name type="scientific">Candidatus Methanofishera endochildressiae</name>
    <dbReference type="NCBI Taxonomy" id="2738884"/>
    <lineage>
        <taxon>Bacteria</taxon>
        <taxon>Pseudomonadati</taxon>
        <taxon>Pseudomonadota</taxon>
        <taxon>Gammaproteobacteria</taxon>
        <taxon>Candidatus Methanofishera</taxon>
    </lineage>
</organism>
<evidence type="ECO:0000259" key="5">
    <source>
        <dbReference type="PROSITE" id="PS50929"/>
    </source>
</evidence>
<feature type="domain" description="ABC transmembrane type-1" evidence="5">
    <location>
        <begin position="1"/>
        <end position="58"/>
    </location>
</feature>
<dbReference type="InterPro" id="IPR036640">
    <property type="entry name" value="ABC1_TM_sf"/>
</dbReference>
<comment type="caution">
    <text evidence="6">The sequence shown here is derived from an EMBL/GenBank/DDBJ whole genome shotgun (WGS) entry which is preliminary data.</text>
</comment>
<dbReference type="SUPFAM" id="SSF90123">
    <property type="entry name" value="ABC transporter transmembrane region"/>
    <property type="match status" value="1"/>
</dbReference>
<reference evidence="6 7" key="1">
    <citation type="submission" date="2020-05" db="EMBL/GenBank/DDBJ databases">
        <title>Horizontal transmission and recombination maintain forever young bacterial symbiont genomes.</title>
        <authorList>
            <person name="Russell S.L."/>
            <person name="Pepper-Tunick E."/>
            <person name="Svedberg J."/>
            <person name="Byrne A."/>
            <person name="Ruelas Castillo J."/>
            <person name="Vollmers C."/>
            <person name="Beinart R.A."/>
            <person name="Corbett-Detig R."/>
        </authorList>
    </citation>
    <scope>NUCLEOTIDE SEQUENCE [LARGE SCALE GENOMIC DNA]</scope>
    <source>
        <strain evidence="6">4727-3</strain>
    </source>
</reference>
<evidence type="ECO:0000256" key="1">
    <source>
        <dbReference type="ARBA" id="ARBA00004651"/>
    </source>
</evidence>
<comment type="subcellular location">
    <subcellularLocation>
        <location evidence="1">Cell membrane</location>
        <topology evidence="1">Multi-pass membrane protein</topology>
    </subcellularLocation>
</comment>
<dbReference type="Pfam" id="PF00664">
    <property type="entry name" value="ABC_membrane"/>
    <property type="match status" value="1"/>
</dbReference>
<evidence type="ECO:0000256" key="2">
    <source>
        <dbReference type="ARBA" id="ARBA00022692"/>
    </source>
</evidence>
<dbReference type="GO" id="GO:0140359">
    <property type="term" value="F:ABC-type transporter activity"/>
    <property type="evidence" value="ECO:0007669"/>
    <property type="project" value="InterPro"/>
</dbReference>
<dbReference type="InterPro" id="IPR011527">
    <property type="entry name" value="ABC1_TM_dom"/>
</dbReference>
<dbReference type="PROSITE" id="PS50929">
    <property type="entry name" value="ABC_TM1F"/>
    <property type="match status" value="1"/>
</dbReference>
<name>A0A7Z0SDC1_9GAMM</name>
<evidence type="ECO:0000256" key="4">
    <source>
        <dbReference type="ARBA" id="ARBA00023136"/>
    </source>
</evidence>
<accession>A0A7Z0SDC1</accession>
<keyword evidence="3" id="KW-1133">Transmembrane helix</keyword>
<dbReference type="GO" id="GO:0005886">
    <property type="term" value="C:plasma membrane"/>
    <property type="evidence" value="ECO:0007669"/>
    <property type="project" value="UniProtKB-SubCell"/>
</dbReference>
<dbReference type="Gene3D" id="1.20.1560.10">
    <property type="entry name" value="ABC transporter type 1, transmembrane domain"/>
    <property type="match status" value="1"/>
</dbReference>
<dbReference type="Proteomes" id="UP000537890">
    <property type="component" value="Unassembled WGS sequence"/>
</dbReference>
<sequence length="58" mass="6573">MGKMSVNVVHKLRREIFNHYTNLSTEYFDAQNSGHLISLITYNVAQVTTATTNSVPLF</sequence>
<evidence type="ECO:0000256" key="3">
    <source>
        <dbReference type="ARBA" id="ARBA00022989"/>
    </source>
</evidence>
<proteinExistence type="predicted"/>
<keyword evidence="2" id="KW-0812">Transmembrane</keyword>
<protein>
    <recommendedName>
        <fullName evidence="5">ABC transmembrane type-1 domain-containing protein</fullName>
    </recommendedName>
</protein>
<evidence type="ECO:0000313" key="7">
    <source>
        <dbReference type="Proteomes" id="UP000537890"/>
    </source>
</evidence>
<dbReference type="AlphaFoldDB" id="A0A7Z0SDC1"/>
<dbReference type="EMBL" id="JACCHS010000011">
    <property type="protein sequence ID" value="NYT46537.1"/>
    <property type="molecule type" value="Genomic_DNA"/>
</dbReference>
<keyword evidence="4" id="KW-0472">Membrane</keyword>
<dbReference type="GO" id="GO:0005524">
    <property type="term" value="F:ATP binding"/>
    <property type="evidence" value="ECO:0007669"/>
    <property type="project" value="InterPro"/>
</dbReference>